<accession>A0AAV4M871</accession>
<dbReference type="EMBL" id="BPLR01001917">
    <property type="protein sequence ID" value="GIX68025.1"/>
    <property type="molecule type" value="Genomic_DNA"/>
</dbReference>
<evidence type="ECO:0000256" key="1">
    <source>
        <dbReference type="SAM" id="MobiDB-lite"/>
    </source>
</evidence>
<dbReference type="Proteomes" id="UP001054945">
    <property type="component" value="Unassembled WGS sequence"/>
</dbReference>
<dbReference type="AlphaFoldDB" id="A0AAV4M871"/>
<evidence type="ECO:0000313" key="2">
    <source>
        <dbReference type="EMBL" id="GIX68025.1"/>
    </source>
</evidence>
<proteinExistence type="predicted"/>
<reference evidence="2 3" key="1">
    <citation type="submission" date="2021-06" db="EMBL/GenBank/DDBJ databases">
        <title>Caerostris extrusa draft genome.</title>
        <authorList>
            <person name="Kono N."/>
            <person name="Arakawa K."/>
        </authorList>
    </citation>
    <scope>NUCLEOTIDE SEQUENCE [LARGE SCALE GENOMIC DNA]</scope>
</reference>
<feature type="region of interest" description="Disordered" evidence="1">
    <location>
        <begin position="1"/>
        <end position="36"/>
    </location>
</feature>
<sequence length="103" mass="11528">MGKDDTDSLAQSCKEEKKKHSKTKSGEEKRKGKKKGGAVLCKSRFFPVFPSSVVFCFFSRGVFWGGGRDRSDEPFSFIEIEALETFQVLYAKEGRGGLFWCGA</sequence>
<protein>
    <submittedName>
        <fullName evidence="2">Uncharacterized protein</fullName>
    </submittedName>
</protein>
<comment type="caution">
    <text evidence="2">The sequence shown here is derived from an EMBL/GenBank/DDBJ whole genome shotgun (WGS) entry which is preliminary data.</text>
</comment>
<evidence type="ECO:0000313" key="3">
    <source>
        <dbReference type="Proteomes" id="UP001054945"/>
    </source>
</evidence>
<name>A0AAV4M871_CAEEX</name>
<keyword evidence="3" id="KW-1185">Reference proteome</keyword>
<feature type="compositionally biased region" description="Basic and acidic residues" evidence="1">
    <location>
        <begin position="13"/>
        <end position="30"/>
    </location>
</feature>
<organism evidence="2 3">
    <name type="scientific">Caerostris extrusa</name>
    <name type="common">Bark spider</name>
    <name type="synonym">Caerostris bankana</name>
    <dbReference type="NCBI Taxonomy" id="172846"/>
    <lineage>
        <taxon>Eukaryota</taxon>
        <taxon>Metazoa</taxon>
        <taxon>Ecdysozoa</taxon>
        <taxon>Arthropoda</taxon>
        <taxon>Chelicerata</taxon>
        <taxon>Arachnida</taxon>
        <taxon>Araneae</taxon>
        <taxon>Araneomorphae</taxon>
        <taxon>Entelegynae</taxon>
        <taxon>Araneoidea</taxon>
        <taxon>Araneidae</taxon>
        <taxon>Caerostris</taxon>
    </lineage>
</organism>
<gene>
    <name evidence="2" type="ORF">CEXT_195071</name>
</gene>